<dbReference type="GO" id="GO:0007186">
    <property type="term" value="P:G protein-coupled receptor signaling pathway"/>
    <property type="evidence" value="ECO:0007669"/>
    <property type="project" value="TreeGrafter"/>
</dbReference>
<keyword evidence="2" id="KW-1185">Reference proteome</keyword>
<evidence type="ECO:0000313" key="2">
    <source>
        <dbReference type="Proteomes" id="UP001066276"/>
    </source>
</evidence>
<comment type="caution">
    <text evidence="1">The sequence shown here is derived from an EMBL/GenBank/DDBJ whole genome shotgun (WGS) entry which is preliminary data.</text>
</comment>
<organism evidence="1 2">
    <name type="scientific">Pleurodeles waltl</name>
    <name type="common">Iberian ribbed newt</name>
    <dbReference type="NCBI Taxonomy" id="8319"/>
    <lineage>
        <taxon>Eukaryota</taxon>
        <taxon>Metazoa</taxon>
        <taxon>Chordata</taxon>
        <taxon>Craniata</taxon>
        <taxon>Vertebrata</taxon>
        <taxon>Euteleostomi</taxon>
        <taxon>Amphibia</taxon>
        <taxon>Batrachia</taxon>
        <taxon>Caudata</taxon>
        <taxon>Salamandroidea</taxon>
        <taxon>Salamandridae</taxon>
        <taxon>Pleurodelinae</taxon>
        <taxon>Pleurodeles</taxon>
    </lineage>
</organism>
<dbReference type="PANTHER" id="PTHR15593:SF1">
    <property type="entry name" value="PHOSPHOINOSITIDE 3-KINASE REGULATORY SUBUNIT 6"/>
    <property type="match status" value="1"/>
</dbReference>
<dbReference type="Proteomes" id="UP001066276">
    <property type="component" value="Chromosome 7"/>
</dbReference>
<proteinExistence type="predicted"/>
<dbReference type="InterPro" id="IPR019522">
    <property type="entry name" value="PIK3R5/6"/>
</dbReference>
<evidence type="ECO:0000313" key="1">
    <source>
        <dbReference type="EMBL" id="KAJ1130521.1"/>
    </source>
</evidence>
<dbReference type="GO" id="GO:0046935">
    <property type="term" value="F:1-phosphatidylinositol-3-kinase regulator activity"/>
    <property type="evidence" value="ECO:0007669"/>
    <property type="project" value="InterPro"/>
</dbReference>
<dbReference type="Pfam" id="PF10486">
    <property type="entry name" value="PI3K_1B_p101"/>
    <property type="match status" value="2"/>
</dbReference>
<sequence length="726" mass="81826">MDCTDVEPEIYRKVQAILREADGQNPGLQCDRGMLRWTLHKNIDQNPNSASIFVKVLVKELEKAERGGHKHHIVPLLHTLMYTIVKAPYISDDLYERVYDFCKKLLTLPKPYCAIGLNYAKGLKRERKVPGLFYQRMVIAEQRLRNECCPHQEKVFVFVDQDLIPEAISDALLHETQAAKMNQTPRTCMCYVITHTMQAALGPHCDVQALQAVLQHQPADVLEQCFQDVVAAVELTLAEVNADRSRHAERLANIYSTIIKPSPQGGTLPRGLSNVPLPNLDINFLPWEKDDQLRKELVVFCKSESQITEEEGPDLNPNRVSVLSNDSGIEKDFEEKAPSGLQRRQCIKRRVPDVDPMDFMNTITKAHPGKQTRTMHRLSGEEIETTLNLQNRPTARVVILGDDRALGRMAKEYYALRKFESKRFGATKATLKFYYIPVLVPQPAPSANKENTTASKAELCELSQYMGRVDPWYESNINPLCDVIPKLANMPSSTSQRLAADPFITDVISYYLRMGLQPVNFQIYLVKIYFSDLTQPPAEDTFLTELKADLQQPPVYAANKSSLTSKKKTMADAPSADVSIQYKKALLSSREKEVTLSLRSSGLVMKAIPSNETEDLVCLHVNIIEVTKSTNIGGRSFSCDTSTVRTSSIKVRSTSNASFTLCMDKDTRRTYDKVERFEVSPCLEPTYALQRMKAVRLCGSKTEDIGLAKYMSKSLMLPINTFAAII</sequence>
<evidence type="ECO:0008006" key="3">
    <source>
        <dbReference type="Google" id="ProtNLM"/>
    </source>
</evidence>
<dbReference type="PANTHER" id="PTHR15593">
    <property type="entry name" value="PHOSPHATIDYLINOSITOL 3-KINASE REGULATORY SUBUNIT"/>
    <property type="match status" value="1"/>
</dbReference>
<name>A0AAV7PQF1_PLEWA</name>
<dbReference type="GO" id="GO:0005944">
    <property type="term" value="C:phosphatidylinositol 3-kinase complex, class IB"/>
    <property type="evidence" value="ECO:0007669"/>
    <property type="project" value="InterPro"/>
</dbReference>
<dbReference type="AlphaFoldDB" id="A0AAV7PQF1"/>
<protein>
    <recommendedName>
        <fullName evidence="3">Phosphoinositide 3-kinase regulatory subunit 6</fullName>
    </recommendedName>
</protein>
<reference evidence="1" key="1">
    <citation type="journal article" date="2022" name="bioRxiv">
        <title>Sequencing and chromosome-scale assembly of the giantPleurodeles waltlgenome.</title>
        <authorList>
            <person name="Brown T."/>
            <person name="Elewa A."/>
            <person name="Iarovenko S."/>
            <person name="Subramanian E."/>
            <person name="Araus A.J."/>
            <person name="Petzold A."/>
            <person name="Susuki M."/>
            <person name="Suzuki K.-i.T."/>
            <person name="Hayashi T."/>
            <person name="Toyoda A."/>
            <person name="Oliveira C."/>
            <person name="Osipova E."/>
            <person name="Leigh N.D."/>
            <person name="Simon A."/>
            <person name="Yun M.H."/>
        </authorList>
    </citation>
    <scope>NUCLEOTIDE SEQUENCE</scope>
    <source>
        <strain evidence="1">20211129_DDA</strain>
        <tissue evidence="1">Liver</tissue>
    </source>
</reference>
<accession>A0AAV7PQF1</accession>
<dbReference type="EMBL" id="JANPWB010000011">
    <property type="protein sequence ID" value="KAJ1130521.1"/>
    <property type="molecule type" value="Genomic_DNA"/>
</dbReference>
<gene>
    <name evidence="1" type="ORF">NDU88_008872</name>
</gene>